<accession>A0ACC5YDJ7</accession>
<gene>
    <name evidence="1" type="ORF">PDJAM_G00220040</name>
</gene>
<evidence type="ECO:0000313" key="1">
    <source>
        <dbReference type="EMBL" id="MCJ8733166.1"/>
    </source>
</evidence>
<keyword evidence="2" id="KW-1185">Reference proteome</keyword>
<organism evidence="1 2">
    <name type="scientific">Pangasius djambal</name>
    <dbReference type="NCBI Taxonomy" id="1691987"/>
    <lineage>
        <taxon>Eukaryota</taxon>
        <taxon>Metazoa</taxon>
        <taxon>Chordata</taxon>
        <taxon>Craniata</taxon>
        <taxon>Vertebrata</taxon>
        <taxon>Euteleostomi</taxon>
        <taxon>Actinopterygii</taxon>
        <taxon>Neopterygii</taxon>
        <taxon>Teleostei</taxon>
        <taxon>Ostariophysi</taxon>
        <taxon>Siluriformes</taxon>
        <taxon>Pangasiidae</taxon>
        <taxon>Pangasius</taxon>
    </lineage>
</organism>
<name>A0ACC5YDJ7_9TELE</name>
<dbReference type="Proteomes" id="UP000830395">
    <property type="component" value="Chromosome 6"/>
</dbReference>
<protein>
    <submittedName>
        <fullName evidence="1">Uncharacterized protein</fullName>
    </submittedName>
</protein>
<sequence length="109" mass="12639">MNLSAYQRRGPAELKWQIRSILWRPACFSQLLGWQQAESFSVKQNFSEDSFKCKCGKLGERFLRWEHLKLGCACRFHSLTCVQEKLESSAVLPTRTPHCVTTVRILMTC</sequence>
<reference evidence="1" key="1">
    <citation type="submission" date="2020-02" db="EMBL/GenBank/DDBJ databases">
        <title>Genome sequencing of the panga catfish, Pangasius djambal.</title>
        <authorList>
            <person name="Wen M."/>
            <person name="Zahm M."/>
            <person name="Roques C."/>
            <person name="Cabau C."/>
            <person name="Klopp C."/>
            <person name="Donnadieu C."/>
            <person name="Jouanno E."/>
            <person name="Avarre J.-C."/>
            <person name="Campet M."/>
            <person name="Ha T."/>
            <person name="Dugue R."/>
            <person name="Lampietro C."/>
            <person name="Louis A."/>
            <person name="Herpin A."/>
            <person name="Echchiki A."/>
            <person name="Berthelot C."/>
            <person name="Parey E."/>
            <person name="Roest-Crollius H."/>
            <person name="Braasch I."/>
            <person name="Postlethwait J.H."/>
            <person name="Bobe J."/>
            <person name="Montfort J."/>
            <person name="Bouchez O."/>
            <person name="Begum T."/>
            <person name="Schartl M."/>
            <person name="Gustiano R."/>
            <person name="Guiguen Y."/>
        </authorList>
    </citation>
    <scope>NUCLEOTIDE SEQUENCE</scope>
    <source>
        <strain evidence="1">Pdj_M5554</strain>
    </source>
</reference>
<comment type="caution">
    <text evidence="1">The sequence shown here is derived from an EMBL/GenBank/DDBJ whole genome shotgun (WGS) entry which is preliminary data.</text>
</comment>
<evidence type="ECO:0000313" key="2">
    <source>
        <dbReference type="Proteomes" id="UP000830395"/>
    </source>
</evidence>
<dbReference type="EMBL" id="CM040980">
    <property type="protein sequence ID" value="MCJ8733166.1"/>
    <property type="molecule type" value="Genomic_DNA"/>
</dbReference>
<proteinExistence type="predicted"/>